<feature type="transmembrane region" description="Helical" evidence="7">
    <location>
        <begin position="357"/>
        <end position="376"/>
    </location>
</feature>
<dbReference type="GO" id="GO:0020037">
    <property type="term" value="F:heme binding"/>
    <property type="evidence" value="ECO:0007669"/>
    <property type="project" value="TreeGrafter"/>
</dbReference>
<feature type="transmembrane region" description="Helical" evidence="7">
    <location>
        <begin position="307"/>
        <end position="331"/>
    </location>
</feature>
<dbReference type="SUPFAM" id="SSF81342">
    <property type="entry name" value="Transmembrane di-heme cytochromes"/>
    <property type="match status" value="1"/>
</dbReference>
<reference evidence="9 10" key="1">
    <citation type="submission" date="2020-07" db="EMBL/GenBank/DDBJ databases">
        <title>Sequencing the genomes of 1000 actinobacteria strains.</title>
        <authorList>
            <person name="Klenk H.-P."/>
        </authorList>
    </citation>
    <scope>NUCLEOTIDE SEQUENCE [LARGE SCALE GENOMIC DNA]</scope>
    <source>
        <strain evidence="9 10">DSM 22185</strain>
    </source>
</reference>
<dbReference type="AlphaFoldDB" id="A0A7Y9JP80"/>
<keyword evidence="5 7" id="KW-0472">Membrane</keyword>
<sequence length="595" mass="61847">MAERTLRRGLPRVSGGDPWPPELSVDVADAGAGASASVEAAAPDAATALSDALAAPETATTASATTPAATIPPVPTISAAEAAALPAMPAAPAPEPGSTSASTASSPLRRGLPRVAGGDPWPPAGAASTAADPGSVASSVPAVAAAAAADETPAAPAPTTAVAAEPAPASTQRSAGVRVRFPGSSAANGAPLRRGLPRVAGGDPWPPEGLAHVRSVPAGSRPAEGPGPVDGLPVVQAQGGAAAAAVAEPDSQTVAVQQDAAPAAVAAFDVSTPLTVPRTVWNGTAPRRVAGAVEEGARRRPTWPQAIAGLLAAAGLGILAAAAVAFVRAFLSLPFMQDFLAAFPGEYHPAFEVEAGFAPWIGWQHFFNMFLMVLIIRSGLRVRTEKRPTAFWTPRGNDKGKISLTLWFHQSLDILWLVNGAIFIVLLFVTGHWIRLVPTSWEVFPNALSAALQYVSFDWPTENGWVNYNSLQQLAYFVTVFIAAPLAAITGFRMSGMWPKKAEKLSKAYPIEWARAVHFPVMLYFVLFIIAHVALVMLTGMLRNLNHMFASNDAVSWTGFWVFIAALVAIVIGWIAARPFVLAPIAKLFGSVSSR</sequence>
<feature type="compositionally biased region" description="Low complexity" evidence="6">
    <location>
        <begin position="96"/>
        <end position="107"/>
    </location>
</feature>
<protein>
    <submittedName>
        <fullName evidence="9">Thiosulfate reductase cytochrome b subunit</fullName>
    </submittedName>
</protein>
<keyword evidence="2" id="KW-1003">Cell membrane</keyword>
<feature type="compositionally biased region" description="Low complexity" evidence="6">
    <location>
        <begin position="116"/>
        <end position="135"/>
    </location>
</feature>
<dbReference type="Proteomes" id="UP000552045">
    <property type="component" value="Unassembled WGS sequence"/>
</dbReference>
<feature type="region of interest" description="Disordered" evidence="6">
    <location>
        <begin position="1"/>
        <end position="34"/>
    </location>
</feature>
<dbReference type="PANTHER" id="PTHR30485:SF1">
    <property type="entry name" value="CYTOCHROME YDHU-RELATED"/>
    <property type="match status" value="1"/>
</dbReference>
<evidence type="ECO:0000256" key="3">
    <source>
        <dbReference type="ARBA" id="ARBA00022692"/>
    </source>
</evidence>
<proteinExistence type="predicted"/>
<feature type="compositionally biased region" description="Low complexity" evidence="6">
    <location>
        <begin position="156"/>
        <end position="171"/>
    </location>
</feature>
<feature type="transmembrane region" description="Helical" evidence="7">
    <location>
        <begin position="558"/>
        <end position="577"/>
    </location>
</feature>
<dbReference type="RefSeq" id="WP_179432714.1">
    <property type="nucleotide sequence ID" value="NZ_JACCBH010000001.1"/>
</dbReference>
<dbReference type="InterPro" id="IPR051542">
    <property type="entry name" value="Hydrogenase_cytochrome"/>
</dbReference>
<dbReference type="GO" id="GO:0009055">
    <property type="term" value="F:electron transfer activity"/>
    <property type="evidence" value="ECO:0007669"/>
    <property type="project" value="InterPro"/>
</dbReference>
<accession>A0A7Y9JP80</accession>
<keyword evidence="3 7" id="KW-0812">Transmembrane</keyword>
<feature type="transmembrane region" description="Helical" evidence="7">
    <location>
        <begin position="474"/>
        <end position="495"/>
    </location>
</feature>
<dbReference type="GO" id="GO:0022904">
    <property type="term" value="P:respiratory electron transport chain"/>
    <property type="evidence" value="ECO:0007669"/>
    <property type="project" value="InterPro"/>
</dbReference>
<feature type="domain" description="Cytochrome b561 bacterial/Ni-hydrogenase" evidence="8">
    <location>
        <begin position="364"/>
        <end position="549"/>
    </location>
</feature>
<evidence type="ECO:0000256" key="5">
    <source>
        <dbReference type="ARBA" id="ARBA00023136"/>
    </source>
</evidence>
<feature type="compositionally biased region" description="Low complexity" evidence="6">
    <location>
        <begin position="24"/>
        <end position="34"/>
    </location>
</feature>
<name>A0A7Y9JP80_9MICO</name>
<dbReference type="InterPro" id="IPR016174">
    <property type="entry name" value="Di-haem_cyt_TM"/>
</dbReference>
<dbReference type="Pfam" id="PF01292">
    <property type="entry name" value="Ni_hydr_CYTB"/>
    <property type="match status" value="1"/>
</dbReference>
<feature type="region of interest" description="Disordered" evidence="6">
    <location>
        <begin position="156"/>
        <end position="195"/>
    </location>
</feature>
<evidence type="ECO:0000256" key="6">
    <source>
        <dbReference type="SAM" id="MobiDB-lite"/>
    </source>
</evidence>
<evidence type="ECO:0000313" key="9">
    <source>
        <dbReference type="EMBL" id="NYD54414.1"/>
    </source>
</evidence>
<feature type="transmembrane region" description="Helical" evidence="7">
    <location>
        <begin position="414"/>
        <end position="434"/>
    </location>
</feature>
<dbReference type="GO" id="GO:0005886">
    <property type="term" value="C:plasma membrane"/>
    <property type="evidence" value="ECO:0007669"/>
    <property type="project" value="UniProtKB-SubCell"/>
</dbReference>
<gene>
    <name evidence="9" type="ORF">BKA02_001469</name>
</gene>
<dbReference type="EMBL" id="JACCBH010000001">
    <property type="protein sequence ID" value="NYD54414.1"/>
    <property type="molecule type" value="Genomic_DNA"/>
</dbReference>
<dbReference type="InterPro" id="IPR011577">
    <property type="entry name" value="Cyt_b561_bac/Ni-Hgenase"/>
</dbReference>
<feature type="compositionally biased region" description="Low complexity" evidence="6">
    <location>
        <begin position="51"/>
        <end position="69"/>
    </location>
</feature>
<evidence type="ECO:0000313" key="10">
    <source>
        <dbReference type="Proteomes" id="UP000552045"/>
    </source>
</evidence>
<evidence type="ECO:0000256" key="4">
    <source>
        <dbReference type="ARBA" id="ARBA00022989"/>
    </source>
</evidence>
<keyword evidence="10" id="KW-1185">Reference proteome</keyword>
<comment type="subcellular location">
    <subcellularLocation>
        <location evidence="1">Cell membrane</location>
        <topology evidence="1">Multi-pass membrane protein</topology>
    </subcellularLocation>
</comment>
<comment type="caution">
    <text evidence="9">The sequence shown here is derived from an EMBL/GenBank/DDBJ whole genome shotgun (WGS) entry which is preliminary data.</text>
</comment>
<keyword evidence="4 7" id="KW-1133">Transmembrane helix</keyword>
<evidence type="ECO:0000256" key="1">
    <source>
        <dbReference type="ARBA" id="ARBA00004651"/>
    </source>
</evidence>
<evidence type="ECO:0000256" key="2">
    <source>
        <dbReference type="ARBA" id="ARBA00022475"/>
    </source>
</evidence>
<organism evidence="9 10">
    <name type="scientific">Microbacterium pseudoresistens</name>
    <dbReference type="NCBI Taxonomy" id="640634"/>
    <lineage>
        <taxon>Bacteria</taxon>
        <taxon>Bacillati</taxon>
        <taxon>Actinomycetota</taxon>
        <taxon>Actinomycetes</taxon>
        <taxon>Micrococcales</taxon>
        <taxon>Microbacteriaceae</taxon>
        <taxon>Microbacterium</taxon>
    </lineage>
</organism>
<feature type="transmembrane region" description="Helical" evidence="7">
    <location>
        <begin position="516"/>
        <end position="538"/>
    </location>
</feature>
<feature type="region of interest" description="Disordered" evidence="6">
    <location>
        <begin position="89"/>
        <end position="135"/>
    </location>
</feature>
<dbReference type="PANTHER" id="PTHR30485">
    <property type="entry name" value="NI/FE-HYDROGENASE 1 B-TYPE CYTOCHROME SUBUNIT"/>
    <property type="match status" value="1"/>
</dbReference>
<evidence type="ECO:0000256" key="7">
    <source>
        <dbReference type="SAM" id="Phobius"/>
    </source>
</evidence>
<dbReference type="Gene3D" id="1.20.950.20">
    <property type="entry name" value="Transmembrane di-heme cytochromes, Chain C"/>
    <property type="match status" value="1"/>
</dbReference>
<feature type="region of interest" description="Disordered" evidence="6">
    <location>
        <begin position="51"/>
        <end position="72"/>
    </location>
</feature>
<evidence type="ECO:0000259" key="8">
    <source>
        <dbReference type="Pfam" id="PF01292"/>
    </source>
</evidence>